<dbReference type="Proteomes" id="UP000291659">
    <property type="component" value="Unassembled WGS sequence"/>
</dbReference>
<evidence type="ECO:0000313" key="4">
    <source>
        <dbReference type="Proteomes" id="UP000291659"/>
    </source>
</evidence>
<gene>
    <name evidence="3" type="ORF">ELH98_39425</name>
</gene>
<comment type="caution">
    <text evidence="3">The sequence shown here is derived from an EMBL/GenBank/DDBJ whole genome shotgun (WGS) entry which is preliminary data.</text>
</comment>
<protein>
    <submittedName>
        <fullName evidence="3">Uncharacterized protein</fullName>
    </submittedName>
</protein>
<sequence length="94" mass="10215">MQAIRLLGASLRIQLLAWIFLTLIGAICINLYRSFLTANTTANLIFDQTLMASARVTADDVTVDEAGSSADRRKAAADGQNSGRHKQLELILPI</sequence>
<name>A0ABY1WVW6_9HYPH</name>
<evidence type="ECO:0000313" key="3">
    <source>
        <dbReference type="EMBL" id="TAX63037.1"/>
    </source>
</evidence>
<dbReference type="EMBL" id="SIOX01000022">
    <property type="protein sequence ID" value="TAX63037.1"/>
    <property type="molecule type" value="Genomic_DNA"/>
</dbReference>
<feature type="transmembrane region" description="Helical" evidence="2">
    <location>
        <begin position="15"/>
        <end position="32"/>
    </location>
</feature>
<reference evidence="3 4" key="1">
    <citation type="submission" date="2019-02" db="EMBL/GenBank/DDBJ databases">
        <title>The genomic architecture of introgression among sibling species of bacteria.</title>
        <authorList>
            <person name="Cavassim M.I.A."/>
            <person name="Moeskjaer S."/>
            <person name="Moslemi C."/>
            <person name="Fields B."/>
            <person name="Bachmann A."/>
            <person name="Vilhjalmsson B."/>
            <person name="Schierup M.H."/>
            <person name="Young J.P.W."/>
            <person name="Andersen S.U."/>
        </authorList>
    </citation>
    <scope>NUCLEOTIDE SEQUENCE [LARGE SCALE GENOMIC DNA]</scope>
    <source>
        <strain evidence="3 4">SM141A</strain>
    </source>
</reference>
<organism evidence="3 4">
    <name type="scientific">Rhizobium ruizarguesonis</name>
    <dbReference type="NCBI Taxonomy" id="2081791"/>
    <lineage>
        <taxon>Bacteria</taxon>
        <taxon>Pseudomonadati</taxon>
        <taxon>Pseudomonadota</taxon>
        <taxon>Alphaproteobacteria</taxon>
        <taxon>Hyphomicrobiales</taxon>
        <taxon>Rhizobiaceae</taxon>
        <taxon>Rhizobium/Agrobacterium group</taxon>
        <taxon>Rhizobium</taxon>
    </lineage>
</organism>
<keyword evidence="2" id="KW-0472">Membrane</keyword>
<evidence type="ECO:0000256" key="2">
    <source>
        <dbReference type="SAM" id="Phobius"/>
    </source>
</evidence>
<feature type="region of interest" description="Disordered" evidence="1">
    <location>
        <begin position="67"/>
        <end position="87"/>
    </location>
</feature>
<accession>A0ABY1WVW6</accession>
<proteinExistence type="predicted"/>
<evidence type="ECO:0000256" key="1">
    <source>
        <dbReference type="SAM" id="MobiDB-lite"/>
    </source>
</evidence>
<keyword evidence="4" id="KW-1185">Reference proteome</keyword>
<keyword evidence="2" id="KW-1133">Transmembrane helix</keyword>
<dbReference type="RefSeq" id="WP_130658173.1">
    <property type="nucleotide sequence ID" value="NZ_SINW01000015.1"/>
</dbReference>
<keyword evidence="2" id="KW-0812">Transmembrane</keyword>